<gene>
    <name evidence="3" type="ORF">VJ920_10120</name>
</gene>
<feature type="domain" description="Glycosyltransferase 2-like" evidence="2">
    <location>
        <begin position="15"/>
        <end position="166"/>
    </location>
</feature>
<dbReference type="Pfam" id="PF00535">
    <property type="entry name" value="Glycos_transf_2"/>
    <property type="match status" value="1"/>
</dbReference>
<dbReference type="Proteomes" id="UP001343724">
    <property type="component" value="Unassembled WGS sequence"/>
</dbReference>
<name>A0ABU6J181_9ACTN</name>
<dbReference type="EMBL" id="JAYMFH010000016">
    <property type="protein sequence ID" value="MEC4295666.1"/>
    <property type="molecule type" value="Genomic_DNA"/>
</dbReference>
<dbReference type="SUPFAM" id="SSF53448">
    <property type="entry name" value="Nucleotide-diphospho-sugar transferases"/>
    <property type="match status" value="1"/>
</dbReference>
<dbReference type="PANTHER" id="PTHR48090">
    <property type="entry name" value="UNDECAPRENYL-PHOSPHATE 4-DEOXY-4-FORMAMIDO-L-ARABINOSE TRANSFERASE-RELATED"/>
    <property type="match status" value="1"/>
</dbReference>
<dbReference type="InterPro" id="IPR029044">
    <property type="entry name" value="Nucleotide-diphossugar_trans"/>
</dbReference>
<dbReference type="InterPro" id="IPR050256">
    <property type="entry name" value="Glycosyltransferase_2"/>
</dbReference>
<comment type="similarity">
    <text evidence="1">Belongs to the glycosyltransferase 2 family.</text>
</comment>
<reference evidence="3 4" key="1">
    <citation type="submission" date="2024-01" db="EMBL/GenBank/DDBJ databases">
        <title>novel species in genus Adlercreutzia.</title>
        <authorList>
            <person name="Liu X."/>
        </authorList>
    </citation>
    <scope>NUCLEOTIDE SEQUENCE [LARGE SCALE GENOMIC DNA]</scope>
    <source>
        <strain evidence="3 4">R22</strain>
    </source>
</reference>
<dbReference type="Gene3D" id="3.90.550.10">
    <property type="entry name" value="Spore Coat Polysaccharide Biosynthesis Protein SpsA, Chain A"/>
    <property type="match status" value="1"/>
</dbReference>
<comment type="caution">
    <text evidence="3">The sequence shown here is derived from an EMBL/GenBank/DDBJ whole genome shotgun (WGS) entry which is preliminary data.</text>
</comment>
<protein>
    <submittedName>
        <fullName evidence="3">Glycosyltransferase family 2 protein</fullName>
    </submittedName>
</protein>
<dbReference type="PANTHER" id="PTHR48090:SF7">
    <property type="entry name" value="RFBJ PROTEIN"/>
    <property type="match status" value="1"/>
</dbReference>
<proteinExistence type="inferred from homology"/>
<evidence type="ECO:0000313" key="4">
    <source>
        <dbReference type="Proteomes" id="UP001343724"/>
    </source>
</evidence>
<evidence type="ECO:0000313" key="3">
    <source>
        <dbReference type="EMBL" id="MEC4295666.1"/>
    </source>
</evidence>
<accession>A0ABU6J181</accession>
<evidence type="ECO:0000256" key="1">
    <source>
        <dbReference type="ARBA" id="ARBA00006739"/>
    </source>
</evidence>
<dbReference type="CDD" id="cd04179">
    <property type="entry name" value="DPM_DPG-synthase_like"/>
    <property type="match status" value="1"/>
</dbReference>
<organism evidence="3 4">
    <name type="scientific">Adlercreutzia shanghongiae</name>
    <dbReference type="NCBI Taxonomy" id="3111773"/>
    <lineage>
        <taxon>Bacteria</taxon>
        <taxon>Bacillati</taxon>
        <taxon>Actinomycetota</taxon>
        <taxon>Coriobacteriia</taxon>
        <taxon>Eggerthellales</taxon>
        <taxon>Eggerthellaceae</taxon>
        <taxon>Adlercreutzia</taxon>
    </lineage>
</organism>
<sequence length="241" mass="25734">MRGCEPIGQSKDIILIVPAYNEEANIVRVVDSLRESGYAFVVINDGSTDATGALLDELNAPHVDLVENLGIGGAVQTGYKYALAHGYKIGIQFDGDGQHDVRYVDNLVQPLLNGEADIAVGSRFAGNESEFKSSLARRAGITLLSFTLKVISGKTIKDVTSGFRAANERAMQLFARSYPADYPEPESLAYAFAHGLTAAEVPAAMHERSGGESSIAGLDTVYYMVKVSISILISGSSKPSR</sequence>
<evidence type="ECO:0000259" key="2">
    <source>
        <dbReference type="Pfam" id="PF00535"/>
    </source>
</evidence>
<dbReference type="InterPro" id="IPR001173">
    <property type="entry name" value="Glyco_trans_2-like"/>
</dbReference>
<keyword evidence="4" id="KW-1185">Reference proteome</keyword>
<dbReference type="RefSeq" id="WP_326455062.1">
    <property type="nucleotide sequence ID" value="NZ_JAYMFH010000016.1"/>
</dbReference>